<evidence type="ECO:0000313" key="2">
    <source>
        <dbReference type="EMBL" id="ORJ23711.1"/>
    </source>
</evidence>
<dbReference type="Pfam" id="PF03928">
    <property type="entry name" value="HbpS-like"/>
    <property type="match status" value="1"/>
</dbReference>
<reference evidence="2 3" key="1">
    <citation type="journal article" date="2017" name="Int. J. Syst. Evol. Microbiol.">
        <title>Rouxiella badensis sp. nov. and Rouxiella silvae sp. nov. isolated from peat bog soil in Germany and emendation of the genus description.</title>
        <authorList>
            <person name="Le Fleche-Mateos A."/>
            <person name="Kugler J.H."/>
            <person name="Hansen S.H."/>
            <person name="Syldatk C."/>
            <person name="Hausmann R."/>
            <person name="Lomprez F."/>
            <person name="Vandenbogaert M."/>
            <person name="Manuguerra J.C."/>
            <person name="Grimont P.A."/>
        </authorList>
    </citation>
    <scope>NUCLEOTIDE SEQUENCE [LARGE SCALE GENOMIC DNA]</scope>
    <source>
        <strain evidence="2 3">DSM 100043</strain>
    </source>
</reference>
<dbReference type="InterPro" id="IPR038084">
    <property type="entry name" value="PduO/GlcC-like_sf"/>
</dbReference>
<accession>A0A1X0WAD2</accession>
<feature type="chain" id="PRO_5010875053" description="Heme-binding protein" evidence="1">
    <location>
        <begin position="22"/>
        <end position="158"/>
    </location>
</feature>
<dbReference type="Gene3D" id="3.30.450.150">
    <property type="entry name" value="Haem-degrading domain"/>
    <property type="match status" value="1"/>
</dbReference>
<dbReference type="InterPro" id="IPR052517">
    <property type="entry name" value="GlcG_carb_metab_protein"/>
</dbReference>
<gene>
    <name evidence="2" type="ORF">BS640_19850</name>
</gene>
<name>A0A1X0WAD2_9GAMM</name>
<protein>
    <recommendedName>
        <fullName evidence="4">Heme-binding protein</fullName>
    </recommendedName>
</protein>
<evidence type="ECO:0000313" key="3">
    <source>
        <dbReference type="Proteomes" id="UP000192536"/>
    </source>
</evidence>
<proteinExistence type="predicted"/>
<dbReference type="InterPro" id="IPR005624">
    <property type="entry name" value="PduO/GlcC-like"/>
</dbReference>
<dbReference type="Proteomes" id="UP000192536">
    <property type="component" value="Unassembled WGS sequence"/>
</dbReference>
<evidence type="ECO:0008006" key="4">
    <source>
        <dbReference type="Google" id="ProtNLM"/>
    </source>
</evidence>
<dbReference type="AlphaFoldDB" id="A0A1X0WAD2"/>
<dbReference type="GeneID" id="93568128"/>
<dbReference type="PANTHER" id="PTHR34309">
    <property type="entry name" value="SLR1406 PROTEIN"/>
    <property type="match status" value="1"/>
</dbReference>
<evidence type="ECO:0000256" key="1">
    <source>
        <dbReference type="SAM" id="SignalP"/>
    </source>
</evidence>
<dbReference type="STRING" id="1646377.BS640_19850"/>
<sequence length="158" mass="16287">MKKVMCALLVSGLLAGFAAQAADDGITRVPVLTRDQANVLLKKAEDTIKTHHIGGAVAIVDAAGQLITFDRLDGATPANIVLAPEKAKTSAYFGQPTESYQQKVSQGNLLILGNPRILPFSGGIPIKLDGQVVGAIGVSTPDGNVDTEAAKAALTALK</sequence>
<comment type="caution">
    <text evidence="2">The sequence shown here is derived from an EMBL/GenBank/DDBJ whole genome shotgun (WGS) entry which is preliminary data.</text>
</comment>
<dbReference type="EMBL" id="MRWE01000044">
    <property type="protein sequence ID" value="ORJ23711.1"/>
    <property type="molecule type" value="Genomic_DNA"/>
</dbReference>
<feature type="signal peptide" evidence="1">
    <location>
        <begin position="1"/>
        <end position="21"/>
    </location>
</feature>
<organism evidence="2 3">
    <name type="scientific">Rouxiella badensis</name>
    <dbReference type="NCBI Taxonomy" id="1646377"/>
    <lineage>
        <taxon>Bacteria</taxon>
        <taxon>Pseudomonadati</taxon>
        <taxon>Pseudomonadota</taxon>
        <taxon>Gammaproteobacteria</taxon>
        <taxon>Enterobacterales</taxon>
        <taxon>Yersiniaceae</taxon>
        <taxon>Rouxiella</taxon>
    </lineage>
</organism>
<keyword evidence="1" id="KW-0732">Signal</keyword>
<dbReference type="SUPFAM" id="SSF143744">
    <property type="entry name" value="GlcG-like"/>
    <property type="match status" value="1"/>
</dbReference>
<keyword evidence="3" id="KW-1185">Reference proteome</keyword>
<dbReference type="RefSeq" id="WP_017493417.1">
    <property type="nucleotide sequence ID" value="NZ_CAUQAZ010000025.1"/>
</dbReference>
<dbReference type="PANTHER" id="PTHR34309:SF1">
    <property type="entry name" value="PROTEIN GLCG"/>
    <property type="match status" value="1"/>
</dbReference>